<reference evidence="1 2" key="1">
    <citation type="submission" date="2018-02" db="EMBL/GenBank/DDBJ databases">
        <title>The genomes of Aspergillus section Nigri reveals drivers in fungal speciation.</title>
        <authorList>
            <consortium name="DOE Joint Genome Institute"/>
            <person name="Vesth T.C."/>
            <person name="Nybo J."/>
            <person name="Theobald S."/>
            <person name="Brandl J."/>
            <person name="Frisvad J.C."/>
            <person name="Nielsen K.F."/>
            <person name="Lyhne E.K."/>
            <person name="Kogle M.E."/>
            <person name="Kuo A."/>
            <person name="Riley R."/>
            <person name="Clum A."/>
            <person name="Nolan M."/>
            <person name="Lipzen A."/>
            <person name="Salamov A."/>
            <person name="Henrissat B."/>
            <person name="Wiebenga A."/>
            <person name="De vries R.P."/>
            <person name="Grigoriev I.V."/>
            <person name="Mortensen U.H."/>
            <person name="Andersen M.R."/>
            <person name="Baker S.E."/>
        </authorList>
    </citation>
    <scope>NUCLEOTIDE SEQUENCE [LARGE SCALE GENOMIC DNA]</scope>
    <source>
        <strain evidence="1 2">CBS 121593</strain>
    </source>
</reference>
<dbReference type="AlphaFoldDB" id="A0A395GZ97"/>
<dbReference type="GeneID" id="37229818"/>
<evidence type="ECO:0000313" key="1">
    <source>
        <dbReference type="EMBL" id="RAL00690.1"/>
    </source>
</evidence>
<name>A0A395GZ97_9EURO</name>
<gene>
    <name evidence="1" type="ORF">BO80DRAFT_95445</name>
</gene>
<dbReference type="Proteomes" id="UP000249402">
    <property type="component" value="Unassembled WGS sequence"/>
</dbReference>
<proteinExistence type="predicted"/>
<dbReference type="RefSeq" id="XP_025575017.1">
    <property type="nucleotide sequence ID" value="XM_025724953.1"/>
</dbReference>
<sequence>MGPFLLRASMTHEHMRYFEGYRAVSGLAQRMVNERLSVPGMDEGSSAYHRLFRLTPRVSLAISVEIITD</sequence>
<dbReference type="VEuPathDB" id="FungiDB:BO80DRAFT_95445"/>
<keyword evidence="2" id="KW-1185">Reference proteome</keyword>
<protein>
    <submittedName>
        <fullName evidence="1">Uncharacterized protein</fullName>
    </submittedName>
</protein>
<accession>A0A395GZ97</accession>
<dbReference type="EMBL" id="KZ824439">
    <property type="protein sequence ID" value="RAL00690.1"/>
    <property type="molecule type" value="Genomic_DNA"/>
</dbReference>
<evidence type="ECO:0000313" key="2">
    <source>
        <dbReference type="Proteomes" id="UP000249402"/>
    </source>
</evidence>
<organism evidence="1 2">
    <name type="scientific">Aspergillus ibericus CBS 121593</name>
    <dbReference type="NCBI Taxonomy" id="1448316"/>
    <lineage>
        <taxon>Eukaryota</taxon>
        <taxon>Fungi</taxon>
        <taxon>Dikarya</taxon>
        <taxon>Ascomycota</taxon>
        <taxon>Pezizomycotina</taxon>
        <taxon>Eurotiomycetes</taxon>
        <taxon>Eurotiomycetidae</taxon>
        <taxon>Eurotiales</taxon>
        <taxon>Aspergillaceae</taxon>
        <taxon>Aspergillus</taxon>
        <taxon>Aspergillus subgen. Circumdati</taxon>
    </lineage>
</organism>